<gene>
    <name evidence="2" type="ORF">PRZ48_005134</name>
</gene>
<dbReference type="Proteomes" id="UP001305779">
    <property type="component" value="Unassembled WGS sequence"/>
</dbReference>
<reference evidence="2 3" key="1">
    <citation type="journal article" date="2023" name="G3 (Bethesda)">
        <title>A chromosome-level genome assembly of Zasmidium syzygii isolated from banana leaves.</title>
        <authorList>
            <person name="van Westerhoven A.C."/>
            <person name="Mehrabi R."/>
            <person name="Talebi R."/>
            <person name="Steentjes M.B.F."/>
            <person name="Corcolon B."/>
            <person name="Chong P.A."/>
            <person name="Kema G.H.J."/>
            <person name="Seidl M.F."/>
        </authorList>
    </citation>
    <scope>NUCLEOTIDE SEQUENCE [LARGE SCALE GENOMIC DNA]</scope>
    <source>
        <strain evidence="2 3">P124</strain>
    </source>
</reference>
<comment type="caution">
    <text evidence="2">The sequence shown here is derived from an EMBL/GenBank/DDBJ whole genome shotgun (WGS) entry which is preliminary data.</text>
</comment>
<dbReference type="EMBL" id="JAXOVC010000003">
    <property type="protein sequence ID" value="KAK4504218.1"/>
    <property type="molecule type" value="Genomic_DNA"/>
</dbReference>
<evidence type="ECO:0000313" key="2">
    <source>
        <dbReference type="EMBL" id="KAK4504218.1"/>
    </source>
</evidence>
<sequence length="386" mass="44213">MNLLSLPVDVREMIYGYVWCHNRYVRFGVESVERTWTTTPNSGPLSQIASGPQFQETPTSKYPPASSTGQVKPANSEVSPAPATAAGGSKNKSKKSASRVIEFNVEAFLKDLDWYDNDDDFEDEDEFEDSEDEDGGLNRKKRYKLDCFTPVNLALFYTTRQIYRESWPVFYKQRTFVFDTCGIDAIRFLNALPAQIRFNISSIGLTGYIFMGDDSGSRVAWSGDEAEPKYLKNGLQLHTPFAAFLATKMPKLQEVYYYFPYSGEEDFYATWAPEELSMMLMHGRIQRLCHVISGEKAKDVLETHDSETCHRRLMGNWWDGEALADSLWHRVDTGPRSSDRKDVKKWVDDQAKFVEENKRMFPWKWAERDIDMGGDGNVQAVIACTR</sequence>
<accession>A0ABR0ETP9</accession>
<proteinExistence type="predicted"/>
<protein>
    <submittedName>
        <fullName evidence="2">Uncharacterized protein</fullName>
    </submittedName>
</protein>
<feature type="compositionally biased region" description="Polar residues" evidence="1">
    <location>
        <begin position="37"/>
        <end position="70"/>
    </location>
</feature>
<organism evidence="2 3">
    <name type="scientific">Zasmidium cellare</name>
    <name type="common">Wine cellar mold</name>
    <name type="synonym">Racodium cellare</name>
    <dbReference type="NCBI Taxonomy" id="395010"/>
    <lineage>
        <taxon>Eukaryota</taxon>
        <taxon>Fungi</taxon>
        <taxon>Dikarya</taxon>
        <taxon>Ascomycota</taxon>
        <taxon>Pezizomycotina</taxon>
        <taxon>Dothideomycetes</taxon>
        <taxon>Dothideomycetidae</taxon>
        <taxon>Mycosphaerellales</taxon>
        <taxon>Mycosphaerellaceae</taxon>
        <taxon>Zasmidium</taxon>
    </lineage>
</organism>
<evidence type="ECO:0000256" key="1">
    <source>
        <dbReference type="SAM" id="MobiDB-lite"/>
    </source>
</evidence>
<feature type="region of interest" description="Disordered" evidence="1">
    <location>
        <begin position="37"/>
        <end position="91"/>
    </location>
</feature>
<name>A0ABR0ETP9_ZASCE</name>
<keyword evidence="3" id="KW-1185">Reference proteome</keyword>
<evidence type="ECO:0000313" key="3">
    <source>
        <dbReference type="Proteomes" id="UP001305779"/>
    </source>
</evidence>